<name>A0A0F9G145_9ZZZZ</name>
<comment type="caution">
    <text evidence="13">The sequence shown here is derived from an EMBL/GenBank/DDBJ whole genome shotgun (WGS) entry which is preliminary data.</text>
</comment>
<evidence type="ECO:0000256" key="2">
    <source>
        <dbReference type="ARBA" id="ARBA00006434"/>
    </source>
</evidence>
<evidence type="ECO:0000256" key="9">
    <source>
        <dbReference type="ARBA" id="ARBA00023065"/>
    </source>
</evidence>
<protein>
    <recommendedName>
        <fullName evidence="14">Sodium:solute symporter</fullName>
    </recommendedName>
</protein>
<feature type="transmembrane region" description="Helical" evidence="12">
    <location>
        <begin position="396"/>
        <end position="415"/>
    </location>
</feature>
<dbReference type="GO" id="GO:0015293">
    <property type="term" value="F:symporter activity"/>
    <property type="evidence" value="ECO:0007669"/>
    <property type="project" value="UniProtKB-KW"/>
</dbReference>
<dbReference type="PROSITE" id="PS50283">
    <property type="entry name" value="NA_SOLUT_SYMP_3"/>
    <property type="match status" value="1"/>
</dbReference>
<dbReference type="InterPro" id="IPR050277">
    <property type="entry name" value="Sodium:Solute_Symporter"/>
</dbReference>
<keyword evidence="5 12" id="KW-0812">Transmembrane</keyword>
<dbReference type="PANTHER" id="PTHR48086:SF3">
    <property type="entry name" value="SODIUM_PROLINE SYMPORTER"/>
    <property type="match status" value="1"/>
</dbReference>
<comment type="subcellular location">
    <subcellularLocation>
        <location evidence="1">Cell membrane</location>
        <topology evidence="1">Multi-pass membrane protein</topology>
    </subcellularLocation>
</comment>
<feature type="transmembrane region" description="Helical" evidence="12">
    <location>
        <begin position="452"/>
        <end position="474"/>
    </location>
</feature>
<evidence type="ECO:0000256" key="8">
    <source>
        <dbReference type="ARBA" id="ARBA00023053"/>
    </source>
</evidence>
<keyword evidence="8" id="KW-0915">Sodium</keyword>
<evidence type="ECO:0000256" key="1">
    <source>
        <dbReference type="ARBA" id="ARBA00004651"/>
    </source>
</evidence>
<feature type="non-terminal residue" evidence="13">
    <location>
        <position position="518"/>
    </location>
</feature>
<feature type="transmembrane region" description="Helical" evidence="12">
    <location>
        <begin position="157"/>
        <end position="178"/>
    </location>
</feature>
<feature type="transmembrane region" description="Helical" evidence="12">
    <location>
        <begin position="494"/>
        <end position="516"/>
    </location>
</feature>
<keyword evidence="6" id="KW-0769">Symport</keyword>
<evidence type="ECO:0000256" key="3">
    <source>
        <dbReference type="ARBA" id="ARBA00022448"/>
    </source>
</evidence>
<dbReference type="EMBL" id="LAZR01019472">
    <property type="protein sequence ID" value="KKL92409.1"/>
    <property type="molecule type" value="Genomic_DNA"/>
</dbReference>
<sequence length="518" mass="57784">MGTIDWAIVAVCMIVLSAFTFRAVRYMKGVSDFLSAGRSAGRFMQCFASAMSGVGAMSLVAIFEMYYVSGFTPIWWQMMFWPIGMFLTLSGWVYYRFRETRCMTMAQFFEVRYSKSFRIYAGLITWASGIINFGIFPAVACRFIVHFCGLPENFLLMGYNIPTFVPIMVITLILAVTYTNLGGQVTVILTDCVQGMFCGILFLGVAMFLMHKFSWVDITAALKTAPADKSMLNPANTSGAAFAVWFFLIQVFYLFYGTLAWQGSQAYNCSSLNPHEQKMASVIAVWSGPPKLLVYVLLPICAFVFMTLPKYAGESAVAHQVLSEIDNTVIAKQVTTSVALGLMFPTGLKGLFCAAIIFFLITTQDTYLHSWGSIFIQDVVLPFRKKPFTPKQQIRLLRWSIFFVAAFAFLFSLFYKQNEFVLMFLAITGAIVAGAGAVIVGGLYFKWGTSAGAWVAMTVGWVMAVGSIIIKQIAPLFKNITDRGPLLLAMDWLASINGQYIWFWTMFSCLVSYLLVSL</sequence>
<evidence type="ECO:0000256" key="4">
    <source>
        <dbReference type="ARBA" id="ARBA00022475"/>
    </source>
</evidence>
<keyword evidence="9" id="KW-0406">Ion transport</keyword>
<feature type="transmembrane region" description="Helical" evidence="12">
    <location>
        <begin position="6"/>
        <end position="25"/>
    </location>
</feature>
<feature type="transmembrane region" description="Helical" evidence="12">
    <location>
        <begin position="240"/>
        <end position="261"/>
    </location>
</feature>
<keyword evidence="11" id="KW-0739">Sodium transport</keyword>
<evidence type="ECO:0000256" key="5">
    <source>
        <dbReference type="ARBA" id="ARBA00022692"/>
    </source>
</evidence>
<feature type="transmembrane region" description="Helical" evidence="12">
    <location>
        <begin position="342"/>
        <end position="361"/>
    </location>
</feature>
<feature type="transmembrane region" description="Helical" evidence="12">
    <location>
        <begin position="117"/>
        <end position="145"/>
    </location>
</feature>
<dbReference type="InterPro" id="IPR038377">
    <property type="entry name" value="Na/Glc_symporter_sf"/>
</dbReference>
<keyword evidence="10 12" id="KW-0472">Membrane</keyword>
<evidence type="ECO:0000256" key="7">
    <source>
        <dbReference type="ARBA" id="ARBA00022989"/>
    </source>
</evidence>
<accession>A0A0F9G145</accession>
<dbReference type="GO" id="GO:0005886">
    <property type="term" value="C:plasma membrane"/>
    <property type="evidence" value="ECO:0007669"/>
    <property type="project" value="UniProtKB-SubCell"/>
</dbReference>
<keyword evidence="7 12" id="KW-1133">Transmembrane helix</keyword>
<feature type="transmembrane region" description="Helical" evidence="12">
    <location>
        <begin position="74"/>
        <end position="97"/>
    </location>
</feature>
<feature type="transmembrane region" description="Helical" evidence="12">
    <location>
        <begin position="282"/>
        <end position="305"/>
    </location>
</feature>
<reference evidence="13" key="1">
    <citation type="journal article" date="2015" name="Nature">
        <title>Complex archaea that bridge the gap between prokaryotes and eukaryotes.</title>
        <authorList>
            <person name="Spang A."/>
            <person name="Saw J.H."/>
            <person name="Jorgensen S.L."/>
            <person name="Zaremba-Niedzwiedzka K."/>
            <person name="Martijn J."/>
            <person name="Lind A.E."/>
            <person name="van Eijk R."/>
            <person name="Schleper C."/>
            <person name="Guy L."/>
            <person name="Ettema T.J."/>
        </authorList>
    </citation>
    <scope>NUCLEOTIDE SEQUENCE</scope>
</reference>
<evidence type="ECO:0008006" key="14">
    <source>
        <dbReference type="Google" id="ProtNLM"/>
    </source>
</evidence>
<dbReference type="GO" id="GO:0006814">
    <property type="term" value="P:sodium ion transport"/>
    <property type="evidence" value="ECO:0007669"/>
    <property type="project" value="UniProtKB-KW"/>
</dbReference>
<feature type="transmembrane region" description="Helical" evidence="12">
    <location>
        <begin position="421"/>
        <end position="445"/>
    </location>
</feature>
<gene>
    <name evidence="13" type="ORF">LCGC14_1884990</name>
</gene>
<proteinExistence type="inferred from homology"/>
<dbReference type="PANTHER" id="PTHR48086">
    <property type="entry name" value="SODIUM/PROLINE SYMPORTER-RELATED"/>
    <property type="match status" value="1"/>
</dbReference>
<evidence type="ECO:0000256" key="12">
    <source>
        <dbReference type="SAM" id="Phobius"/>
    </source>
</evidence>
<evidence type="ECO:0000256" key="10">
    <source>
        <dbReference type="ARBA" id="ARBA00023136"/>
    </source>
</evidence>
<keyword evidence="3" id="KW-0813">Transport</keyword>
<dbReference type="Gene3D" id="1.20.1730.10">
    <property type="entry name" value="Sodium/glucose cotransporter"/>
    <property type="match status" value="1"/>
</dbReference>
<feature type="transmembrane region" description="Helical" evidence="12">
    <location>
        <begin position="46"/>
        <end position="68"/>
    </location>
</feature>
<evidence type="ECO:0000256" key="11">
    <source>
        <dbReference type="ARBA" id="ARBA00023201"/>
    </source>
</evidence>
<dbReference type="Pfam" id="PF00474">
    <property type="entry name" value="SSF"/>
    <property type="match status" value="1"/>
</dbReference>
<feature type="transmembrane region" description="Helical" evidence="12">
    <location>
        <begin position="185"/>
        <end position="209"/>
    </location>
</feature>
<evidence type="ECO:0000313" key="13">
    <source>
        <dbReference type="EMBL" id="KKL92409.1"/>
    </source>
</evidence>
<organism evidence="13">
    <name type="scientific">marine sediment metagenome</name>
    <dbReference type="NCBI Taxonomy" id="412755"/>
    <lineage>
        <taxon>unclassified sequences</taxon>
        <taxon>metagenomes</taxon>
        <taxon>ecological metagenomes</taxon>
    </lineage>
</organism>
<evidence type="ECO:0000256" key="6">
    <source>
        <dbReference type="ARBA" id="ARBA00022847"/>
    </source>
</evidence>
<dbReference type="AlphaFoldDB" id="A0A0F9G145"/>
<keyword evidence="4" id="KW-1003">Cell membrane</keyword>
<dbReference type="InterPro" id="IPR001734">
    <property type="entry name" value="Na/solute_symporter"/>
</dbReference>
<comment type="similarity">
    <text evidence="2">Belongs to the sodium:solute symporter (SSF) (TC 2.A.21) family.</text>
</comment>